<feature type="region of interest" description="Disordered" evidence="4">
    <location>
        <begin position="42"/>
        <end position="67"/>
    </location>
</feature>
<dbReference type="InterPro" id="IPR019082">
    <property type="entry name" value="Mastermind-like_N"/>
</dbReference>
<feature type="compositionally biased region" description="Basic and acidic residues" evidence="4">
    <location>
        <begin position="42"/>
        <end position="55"/>
    </location>
</feature>
<name>A0ABD2NL26_9CUCU</name>
<keyword evidence="8" id="KW-1185">Reference proteome</keyword>
<evidence type="ECO:0000256" key="3">
    <source>
        <dbReference type="ARBA" id="ARBA00023242"/>
    </source>
</evidence>
<dbReference type="GO" id="GO:0003713">
    <property type="term" value="F:transcription coactivator activity"/>
    <property type="evidence" value="ECO:0007669"/>
    <property type="project" value="UniProtKB-ARBA"/>
</dbReference>
<dbReference type="Proteomes" id="UP001516400">
    <property type="component" value="Unassembled WGS sequence"/>
</dbReference>
<feature type="compositionally biased region" description="Polar residues" evidence="4">
    <location>
        <begin position="58"/>
        <end position="67"/>
    </location>
</feature>
<evidence type="ECO:0000313" key="7">
    <source>
        <dbReference type="EMBL" id="KAL3279229.1"/>
    </source>
</evidence>
<dbReference type="GO" id="GO:0007219">
    <property type="term" value="P:Notch signaling pathway"/>
    <property type="evidence" value="ECO:0007669"/>
    <property type="project" value="UniProtKB-ARBA"/>
</dbReference>
<evidence type="ECO:0000313" key="8">
    <source>
        <dbReference type="Proteomes" id="UP001516400"/>
    </source>
</evidence>
<feature type="transmembrane region" description="Helical" evidence="5">
    <location>
        <begin position="93"/>
        <end position="111"/>
    </location>
</feature>
<comment type="similarity">
    <text evidence="2">Belongs to the mastermind family.</text>
</comment>
<evidence type="ECO:0000259" key="6">
    <source>
        <dbReference type="Pfam" id="PF09596"/>
    </source>
</evidence>
<comment type="subcellular location">
    <subcellularLocation>
        <location evidence="1">Nucleus</location>
    </subcellularLocation>
</comment>
<dbReference type="Gene3D" id="6.10.250.970">
    <property type="match status" value="1"/>
</dbReference>
<accession>A0ABD2NL26</accession>
<feature type="domain" description="Neurogenic mastermind-like N-terminal" evidence="6">
    <location>
        <begin position="21"/>
        <end position="45"/>
    </location>
</feature>
<proteinExistence type="inferred from homology"/>
<organism evidence="7 8">
    <name type="scientific">Cryptolaemus montrouzieri</name>
    <dbReference type="NCBI Taxonomy" id="559131"/>
    <lineage>
        <taxon>Eukaryota</taxon>
        <taxon>Metazoa</taxon>
        <taxon>Ecdysozoa</taxon>
        <taxon>Arthropoda</taxon>
        <taxon>Hexapoda</taxon>
        <taxon>Insecta</taxon>
        <taxon>Pterygota</taxon>
        <taxon>Neoptera</taxon>
        <taxon>Endopterygota</taxon>
        <taxon>Coleoptera</taxon>
        <taxon>Polyphaga</taxon>
        <taxon>Cucujiformia</taxon>
        <taxon>Coccinelloidea</taxon>
        <taxon>Coccinellidae</taxon>
        <taxon>Scymninae</taxon>
        <taxon>Scymnini</taxon>
        <taxon>Cryptolaemus</taxon>
    </lineage>
</organism>
<reference evidence="7 8" key="1">
    <citation type="journal article" date="2021" name="BMC Biol.">
        <title>Horizontally acquired antibacterial genes associated with adaptive radiation of ladybird beetles.</title>
        <authorList>
            <person name="Li H.S."/>
            <person name="Tang X.F."/>
            <person name="Huang Y.H."/>
            <person name="Xu Z.Y."/>
            <person name="Chen M.L."/>
            <person name="Du X.Y."/>
            <person name="Qiu B.Y."/>
            <person name="Chen P.T."/>
            <person name="Zhang W."/>
            <person name="Slipinski A."/>
            <person name="Escalona H.E."/>
            <person name="Waterhouse R.M."/>
            <person name="Zwick A."/>
            <person name="Pang H."/>
        </authorList>
    </citation>
    <scope>NUCLEOTIDE SEQUENCE [LARGE SCALE GENOMIC DNA]</scope>
    <source>
        <strain evidence="7">SYSU2018</strain>
    </source>
</reference>
<dbReference type="EMBL" id="JABFTP020000124">
    <property type="protein sequence ID" value="KAL3279229.1"/>
    <property type="molecule type" value="Genomic_DNA"/>
</dbReference>
<evidence type="ECO:0000256" key="2">
    <source>
        <dbReference type="ARBA" id="ARBA00008081"/>
    </source>
</evidence>
<keyword evidence="5" id="KW-0472">Membrane</keyword>
<sequence>MNRTTLIILQKQFYIITKLVQRLCEQNLQDTLQLKQRYLDAKAKRPPKAKDKKQPDQTGSQQQPASIQSSVHVLELLKTYVQKSCSIFPTYSIISYLFYGIILIFWTWTLLSKEDSRNKPKLETLVTVRLHVSETMRSRNFAFDEFIIV</sequence>
<dbReference type="GO" id="GO:0005634">
    <property type="term" value="C:nucleus"/>
    <property type="evidence" value="ECO:0007669"/>
    <property type="project" value="UniProtKB-SubCell"/>
</dbReference>
<keyword evidence="5" id="KW-0812">Transmembrane</keyword>
<gene>
    <name evidence="7" type="ORF">HHI36_016742</name>
</gene>
<dbReference type="InterPro" id="IPR046370">
    <property type="entry name" value="MAML_N_sf"/>
</dbReference>
<evidence type="ECO:0000256" key="1">
    <source>
        <dbReference type="ARBA" id="ARBA00004123"/>
    </source>
</evidence>
<evidence type="ECO:0000256" key="5">
    <source>
        <dbReference type="SAM" id="Phobius"/>
    </source>
</evidence>
<protein>
    <recommendedName>
        <fullName evidence="6">Neurogenic mastermind-like N-terminal domain-containing protein</fullName>
    </recommendedName>
</protein>
<dbReference type="AlphaFoldDB" id="A0ABD2NL26"/>
<keyword evidence="3" id="KW-0539">Nucleus</keyword>
<keyword evidence="5" id="KW-1133">Transmembrane helix</keyword>
<dbReference type="Pfam" id="PF09596">
    <property type="entry name" value="MamL-1"/>
    <property type="match status" value="1"/>
</dbReference>
<comment type="caution">
    <text evidence="7">The sequence shown here is derived from an EMBL/GenBank/DDBJ whole genome shotgun (WGS) entry which is preliminary data.</text>
</comment>
<dbReference type="GO" id="GO:0045944">
    <property type="term" value="P:positive regulation of transcription by RNA polymerase II"/>
    <property type="evidence" value="ECO:0007669"/>
    <property type="project" value="UniProtKB-ARBA"/>
</dbReference>
<evidence type="ECO:0000256" key="4">
    <source>
        <dbReference type="SAM" id="MobiDB-lite"/>
    </source>
</evidence>